<keyword evidence="2" id="KW-1185">Reference proteome</keyword>
<evidence type="ECO:0000313" key="1">
    <source>
        <dbReference type="EMBL" id="GAA4345362.1"/>
    </source>
</evidence>
<comment type="caution">
    <text evidence="1">The sequence shown here is derived from an EMBL/GenBank/DDBJ whole genome shotgun (WGS) entry which is preliminary data.</text>
</comment>
<sequence>MGKNVSFADADGLYLTDGQRLYHSNPAAANPLWTEAPLPSREASISAGRTGVLAYTFGGSLFRKAGGSEKWLPVYTNFGQKTVRTVFESAAGPVFIGTDSGLFKSGDAGKTWKQVHPAGLVWKIAESNGVLLALNNQGIIRSTDGGEHWAFAVYEHRRGFVIAGIDGGFAVGLDRTAKERRSLRTSFDGGATWEHIDAGLPADASTASVVQVGVRFFCSQAAGVFGSADKGKTWQLLLPSINDKIFQLHVSGKVLYAVPRTRGC</sequence>
<protein>
    <recommendedName>
        <fullName evidence="3">Exo-alpha-sialidase</fullName>
    </recommendedName>
</protein>
<dbReference type="CDD" id="cd15482">
    <property type="entry name" value="Sialidase_non-viral"/>
    <property type="match status" value="1"/>
</dbReference>
<dbReference type="Gene3D" id="2.130.10.10">
    <property type="entry name" value="YVTN repeat-like/Quinoprotein amine dehydrogenase"/>
    <property type="match status" value="1"/>
</dbReference>
<evidence type="ECO:0000313" key="2">
    <source>
        <dbReference type="Proteomes" id="UP001501725"/>
    </source>
</evidence>
<name>A0ABP8HVE5_9BACT</name>
<reference evidence="2" key="1">
    <citation type="journal article" date="2019" name="Int. J. Syst. Evol. Microbiol.">
        <title>The Global Catalogue of Microorganisms (GCM) 10K type strain sequencing project: providing services to taxonomists for standard genome sequencing and annotation.</title>
        <authorList>
            <consortium name="The Broad Institute Genomics Platform"/>
            <consortium name="The Broad Institute Genome Sequencing Center for Infectious Disease"/>
            <person name="Wu L."/>
            <person name="Ma J."/>
        </authorList>
    </citation>
    <scope>NUCLEOTIDE SEQUENCE [LARGE SCALE GENOMIC DNA]</scope>
    <source>
        <strain evidence="2">JCM 17919</strain>
    </source>
</reference>
<dbReference type="EMBL" id="BAABGY010000026">
    <property type="protein sequence ID" value="GAA4345362.1"/>
    <property type="molecule type" value="Genomic_DNA"/>
</dbReference>
<accession>A0ABP8HVE5</accession>
<proteinExistence type="predicted"/>
<dbReference type="SUPFAM" id="SSF110296">
    <property type="entry name" value="Oligoxyloglucan reducing end-specific cellobiohydrolase"/>
    <property type="match status" value="1"/>
</dbReference>
<dbReference type="Proteomes" id="UP001501725">
    <property type="component" value="Unassembled WGS sequence"/>
</dbReference>
<gene>
    <name evidence="1" type="ORF">GCM10023184_47230</name>
</gene>
<organism evidence="1 2">
    <name type="scientific">Flaviaesturariibacter amylovorans</name>
    <dbReference type="NCBI Taxonomy" id="1084520"/>
    <lineage>
        <taxon>Bacteria</taxon>
        <taxon>Pseudomonadati</taxon>
        <taxon>Bacteroidota</taxon>
        <taxon>Chitinophagia</taxon>
        <taxon>Chitinophagales</taxon>
        <taxon>Chitinophagaceae</taxon>
        <taxon>Flaviaestuariibacter</taxon>
    </lineage>
</organism>
<evidence type="ECO:0008006" key="3">
    <source>
        <dbReference type="Google" id="ProtNLM"/>
    </source>
</evidence>
<dbReference type="InterPro" id="IPR015943">
    <property type="entry name" value="WD40/YVTN_repeat-like_dom_sf"/>
</dbReference>